<dbReference type="SUPFAM" id="SSF49482">
    <property type="entry name" value="Aromatic compound dioxygenase"/>
    <property type="match status" value="1"/>
</dbReference>
<dbReference type="Gene3D" id="2.60.130.10">
    <property type="entry name" value="Aromatic compound dioxygenase"/>
    <property type="match status" value="1"/>
</dbReference>
<feature type="chain" id="PRO_5013137112" description="Extracellular dioxygenase" evidence="2">
    <location>
        <begin position="23"/>
        <end position="382"/>
    </location>
</feature>
<dbReference type="OrthoDB" id="121380at2759"/>
<dbReference type="InterPro" id="IPR015889">
    <property type="entry name" value="Intradiol_dOase_core"/>
</dbReference>
<dbReference type="STRING" id="420778.A0A1S8BP87"/>
<dbReference type="AlphaFoldDB" id="A0A1S8BP87"/>
<accession>A0A1S8BP87</accession>
<name>A0A1S8BP87_9PEZI</name>
<dbReference type="PANTHER" id="PTHR34315">
    <property type="match status" value="1"/>
</dbReference>
<feature type="region of interest" description="Disordered" evidence="1">
    <location>
        <begin position="357"/>
        <end position="382"/>
    </location>
</feature>
<protein>
    <recommendedName>
        <fullName evidence="5">Extracellular dioxygenase</fullName>
    </recommendedName>
</protein>
<feature type="signal peptide" evidence="2">
    <location>
        <begin position="1"/>
        <end position="22"/>
    </location>
</feature>
<keyword evidence="2" id="KW-0732">Signal</keyword>
<evidence type="ECO:0008006" key="5">
    <source>
        <dbReference type="Google" id="ProtNLM"/>
    </source>
</evidence>
<evidence type="ECO:0000256" key="2">
    <source>
        <dbReference type="SAM" id="SignalP"/>
    </source>
</evidence>
<sequence>MVHISASLVSLAVSLFAGGVLAHPGHHGTTEMKSRAEYMANAKRTSLSHCADVLKARGTMDKIVERRQNKVEQIREKRGIKKRSLLKARDFDDVLNTDHESNLTGITPETDPAAFFGDLPSCVLSPEVTEGPYYVSGETVRTDMTEGQGGVQTNSELYVDVMVMDTETCEPLTGVALDFWACNSTGVYSGVVAGGNGNEADESNLQNKALRGIQFSDEDGEGPTTSTVEYIRRTTKERLTNSDAVMSHLSAEQLDNGTITSGQISHVGQLFFDQDLIDLVETASPYSTNTQEQMLNVDDGIMEQESATSDPVVSYVLLGDTIEEGVFSWISFGVDTSVNKTVNAASSCYAEGCVANENSGGPGGPPPNGTFPSGFPTPPARK</sequence>
<proteinExistence type="predicted"/>
<evidence type="ECO:0000313" key="4">
    <source>
        <dbReference type="Proteomes" id="UP000190776"/>
    </source>
</evidence>
<dbReference type="EMBL" id="MSZU01000074">
    <property type="protein sequence ID" value="OMP89327.1"/>
    <property type="molecule type" value="Genomic_DNA"/>
</dbReference>
<feature type="compositionally biased region" description="Pro residues" evidence="1">
    <location>
        <begin position="363"/>
        <end position="382"/>
    </location>
</feature>
<dbReference type="GO" id="GO:0005506">
    <property type="term" value="F:iron ion binding"/>
    <property type="evidence" value="ECO:0007669"/>
    <property type="project" value="InterPro"/>
</dbReference>
<dbReference type="Proteomes" id="UP000190776">
    <property type="component" value="Unassembled WGS sequence"/>
</dbReference>
<dbReference type="PANTHER" id="PTHR34315:SF1">
    <property type="entry name" value="INTRADIOL RING-CLEAVAGE DIOXYGENASES DOMAIN-CONTAINING PROTEIN-RELATED"/>
    <property type="match status" value="1"/>
</dbReference>
<evidence type="ECO:0000256" key="1">
    <source>
        <dbReference type="SAM" id="MobiDB-lite"/>
    </source>
</evidence>
<dbReference type="GO" id="GO:0016702">
    <property type="term" value="F:oxidoreductase activity, acting on single donors with incorporation of molecular oxygen, incorporation of two atoms of oxygen"/>
    <property type="evidence" value="ECO:0007669"/>
    <property type="project" value="InterPro"/>
</dbReference>
<organism evidence="3 4">
    <name type="scientific">Diplodia seriata</name>
    <dbReference type="NCBI Taxonomy" id="420778"/>
    <lineage>
        <taxon>Eukaryota</taxon>
        <taxon>Fungi</taxon>
        <taxon>Dikarya</taxon>
        <taxon>Ascomycota</taxon>
        <taxon>Pezizomycotina</taxon>
        <taxon>Dothideomycetes</taxon>
        <taxon>Dothideomycetes incertae sedis</taxon>
        <taxon>Botryosphaeriales</taxon>
        <taxon>Botryosphaeriaceae</taxon>
        <taxon>Diplodia</taxon>
    </lineage>
</organism>
<reference evidence="3 4" key="1">
    <citation type="submission" date="2017-01" db="EMBL/GenBank/DDBJ databases">
        <title>Draft genome sequence of Diplodia seriata F98.1, a fungal species involved in grapevine trunk diseases.</title>
        <authorList>
            <person name="Robert-Siegwald G."/>
            <person name="Vallet J."/>
            <person name="Abou-Mansour E."/>
            <person name="Xu J."/>
            <person name="Rey P."/>
            <person name="Bertsch C."/>
            <person name="Rego C."/>
            <person name="Larignon P."/>
            <person name="Fontaine F."/>
            <person name="Lebrun M.-H."/>
        </authorList>
    </citation>
    <scope>NUCLEOTIDE SEQUENCE [LARGE SCALE GENOMIC DNA]</scope>
    <source>
        <strain evidence="3 4">F98.1</strain>
    </source>
</reference>
<evidence type="ECO:0000313" key="3">
    <source>
        <dbReference type="EMBL" id="OMP89327.1"/>
    </source>
</evidence>
<gene>
    <name evidence="3" type="ORF">BK809_0006050</name>
</gene>
<comment type="caution">
    <text evidence="3">The sequence shown here is derived from an EMBL/GenBank/DDBJ whole genome shotgun (WGS) entry which is preliminary data.</text>
</comment>